<feature type="non-terminal residue" evidence="1">
    <location>
        <position position="1"/>
    </location>
</feature>
<comment type="caution">
    <text evidence="1">The sequence shown here is derived from an EMBL/GenBank/DDBJ whole genome shotgun (WGS) entry which is preliminary data.</text>
</comment>
<name>A0A392SAI4_9FABA</name>
<reference evidence="1 2" key="1">
    <citation type="journal article" date="2018" name="Front. Plant Sci.">
        <title>Red Clover (Trifolium pratense) and Zigzag Clover (T. medium) - A Picture of Genomic Similarities and Differences.</title>
        <authorList>
            <person name="Dluhosova J."/>
            <person name="Istvanek J."/>
            <person name="Nedelnik J."/>
            <person name="Repkova J."/>
        </authorList>
    </citation>
    <scope>NUCLEOTIDE SEQUENCE [LARGE SCALE GENOMIC DNA]</scope>
    <source>
        <strain evidence="2">cv. 10/8</strain>
        <tissue evidence="1">Leaf</tissue>
    </source>
</reference>
<protein>
    <submittedName>
        <fullName evidence="1">Uncharacterized protein</fullName>
    </submittedName>
</protein>
<proteinExistence type="predicted"/>
<organism evidence="1 2">
    <name type="scientific">Trifolium medium</name>
    <dbReference type="NCBI Taxonomy" id="97028"/>
    <lineage>
        <taxon>Eukaryota</taxon>
        <taxon>Viridiplantae</taxon>
        <taxon>Streptophyta</taxon>
        <taxon>Embryophyta</taxon>
        <taxon>Tracheophyta</taxon>
        <taxon>Spermatophyta</taxon>
        <taxon>Magnoliopsida</taxon>
        <taxon>eudicotyledons</taxon>
        <taxon>Gunneridae</taxon>
        <taxon>Pentapetalae</taxon>
        <taxon>rosids</taxon>
        <taxon>fabids</taxon>
        <taxon>Fabales</taxon>
        <taxon>Fabaceae</taxon>
        <taxon>Papilionoideae</taxon>
        <taxon>50 kb inversion clade</taxon>
        <taxon>NPAAA clade</taxon>
        <taxon>Hologalegina</taxon>
        <taxon>IRL clade</taxon>
        <taxon>Trifolieae</taxon>
        <taxon>Trifolium</taxon>
    </lineage>
</organism>
<accession>A0A392SAI4</accession>
<keyword evidence="2" id="KW-1185">Reference proteome</keyword>
<dbReference type="EMBL" id="LXQA010351037">
    <property type="protein sequence ID" value="MCI45963.1"/>
    <property type="molecule type" value="Genomic_DNA"/>
</dbReference>
<dbReference type="AlphaFoldDB" id="A0A392SAI4"/>
<evidence type="ECO:0000313" key="1">
    <source>
        <dbReference type="EMBL" id="MCI45963.1"/>
    </source>
</evidence>
<dbReference type="Proteomes" id="UP000265520">
    <property type="component" value="Unassembled WGS sequence"/>
</dbReference>
<sequence length="21" mass="2267">SIYGLPEVVSPVKMKRVGVAH</sequence>
<evidence type="ECO:0000313" key="2">
    <source>
        <dbReference type="Proteomes" id="UP000265520"/>
    </source>
</evidence>